<dbReference type="RefSeq" id="WP_212370774.1">
    <property type="nucleotide sequence ID" value="NZ_JAGSIE010000031.1"/>
</dbReference>
<evidence type="ECO:0000313" key="1">
    <source>
        <dbReference type="EMBL" id="MBR7554526.1"/>
    </source>
</evidence>
<keyword evidence="2" id="KW-1185">Reference proteome</keyword>
<comment type="caution">
    <text evidence="1">The sequence shown here is derived from an EMBL/GenBank/DDBJ whole genome shotgun (WGS) entry which is preliminary data.</text>
</comment>
<accession>A0A941CWM4</accession>
<reference evidence="1 2" key="1">
    <citation type="submission" date="2021-04" db="EMBL/GenBank/DDBJ databases">
        <title>Allobacillus sp. nov. SKP8-2 isolated from shrimp paste.</title>
        <authorList>
            <person name="Tanasupawat S."/>
            <person name="Yiamsombat S."/>
            <person name="Kanchanasin P."/>
            <person name="Kuncharoen N."/>
        </authorList>
    </citation>
    <scope>NUCLEOTIDE SEQUENCE [LARGE SCALE GENOMIC DNA]</scope>
    <source>
        <strain evidence="1 2">SKP8-2</strain>
    </source>
</reference>
<proteinExistence type="predicted"/>
<dbReference type="InterPro" id="IPR027417">
    <property type="entry name" value="P-loop_NTPase"/>
</dbReference>
<dbReference type="AlphaFoldDB" id="A0A941CWM4"/>
<name>A0A941CWM4_9BACI</name>
<organism evidence="1 2">
    <name type="scientific">Allobacillus saliphilus</name>
    <dbReference type="NCBI Taxonomy" id="2912308"/>
    <lineage>
        <taxon>Bacteria</taxon>
        <taxon>Bacillati</taxon>
        <taxon>Bacillota</taxon>
        <taxon>Bacilli</taxon>
        <taxon>Bacillales</taxon>
        <taxon>Bacillaceae</taxon>
        <taxon>Allobacillus</taxon>
    </lineage>
</organism>
<sequence length="359" mass="41436">MSGHKYIMGGTTAKGYVNFYENLIEQLDHVLYIEGGHTSLISPLLKDVADQMKNQLNIDYIYNHIQRNELEGIVFTDLNAGIFDRSKMNIRRMKWPLIKESLLFCGEGYDKEGLIEKKQTLVDLEKKIEEVHTLAVQSFQEALAIHHEVEGVYGPYMNFEEADRETERLKEEIFEKNMLNKPSSVQHRYLGAATPEGPVDFIQNLTNEANRRIFMKGTSGSGKSTILRKIAREAQDRGFDVEVYHCGFDPSSLDMVNLPELGLSIFDATAPHEQEPSLLNDEILNLTEKFTTHTVSRKDQQKVSILKIDYRLKVDEATAYLKQVKQLQDEFEKIYQENTIPEFYNVAKEELMNWVDEKK</sequence>
<gene>
    <name evidence="1" type="ORF">KC820_10225</name>
</gene>
<protein>
    <submittedName>
        <fullName evidence="1">Uncharacterized protein</fullName>
    </submittedName>
</protein>
<evidence type="ECO:0000313" key="2">
    <source>
        <dbReference type="Proteomes" id="UP000675431"/>
    </source>
</evidence>
<dbReference type="EMBL" id="JAGSIE010000031">
    <property type="protein sequence ID" value="MBR7554526.1"/>
    <property type="molecule type" value="Genomic_DNA"/>
</dbReference>
<dbReference type="Gene3D" id="3.40.50.300">
    <property type="entry name" value="P-loop containing nucleotide triphosphate hydrolases"/>
    <property type="match status" value="1"/>
</dbReference>
<dbReference type="SUPFAM" id="SSF52540">
    <property type="entry name" value="P-loop containing nucleoside triphosphate hydrolases"/>
    <property type="match status" value="1"/>
</dbReference>
<dbReference type="Proteomes" id="UP000675431">
    <property type="component" value="Unassembled WGS sequence"/>
</dbReference>